<keyword evidence="3 7" id="KW-0812">Transmembrane</keyword>
<proteinExistence type="inferred from homology"/>
<dbReference type="PRINTS" id="PR00259">
    <property type="entry name" value="TMFOUR"/>
</dbReference>
<reference evidence="8" key="1">
    <citation type="submission" date="2021-12" db="EMBL/GenBank/DDBJ databases">
        <authorList>
            <person name="King R."/>
        </authorList>
    </citation>
    <scope>NUCLEOTIDE SEQUENCE</scope>
</reference>
<keyword evidence="4 7" id="KW-1133">Transmembrane helix</keyword>
<evidence type="ECO:0000313" key="8">
    <source>
        <dbReference type="EMBL" id="CAG9783537.1"/>
    </source>
</evidence>
<keyword evidence="5 7" id="KW-0472">Membrane</keyword>
<dbReference type="PANTHER" id="PTHR19282:SF544">
    <property type="entry name" value="TETRASPANIN"/>
    <property type="match status" value="1"/>
</dbReference>
<evidence type="ECO:0000256" key="1">
    <source>
        <dbReference type="ARBA" id="ARBA00004141"/>
    </source>
</evidence>
<evidence type="ECO:0000313" key="9">
    <source>
        <dbReference type="Proteomes" id="UP001153714"/>
    </source>
</evidence>
<feature type="transmembrane region" description="Helical" evidence="7">
    <location>
        <begin position="201"/>
        <end position="227"/>
    </location>
</feature>
<dbReference type="OrthoDB" id="10033535at2759"/>
<sequence>MKFKIKVPRILKSVKYSLGAVNCSYLITGIILLLCGIIVLVSYKEYDLFITQKFYDVPAFAIAIGTIIIVSSALGFYAAMSQDFYFVIGYVAVSAIVLILEMTLVIIGYGLWNNVSSEIRQTMTNSRQFYGERIEHTAAWDNLQMGFECCGVSGRHDWRNGVPVSCCHIDYGVVSPFECTQTNAYTTGCLSALSEWLSYKAYAMAVTSLVVICFQIVNTAVACWLAYRTKYEDVDLES</sequence>
<comment type="similarity">
    <text evidence="2 7">Belongs to the tetraspanin (TM4SF) family.</text>
</comment>
<feature type="transmembrane region" description="Helical" evidence="7">
    <location>
        <begin position="21"/>
        <end position="43"/>
    </location>
</feature>
<accession>A0A9N9QUE7</accession>
<evidence type="ECO:0000256" key="6">
    <source>
        <dbReference type="PIRSR" id="PIRSR002419-1"/>
    </source>
</evidence>
<dbReference type="EMBL" id="OU893342">
    <property type="protein sequence ID" value="CAG9783537.1"/>
    <property type="molecule type" value="Genomic_DNA"/>
</dbReference>
<reference evidence="8" key="2">
    <citation type="submission" date="2022-10" db="EMBL/GenBank/DDBJ databases">
        <authorList>
            <consortium name="ENA_rothamsted_submissions"/>
            <consortium name="culmorum"/>
            <person name="King R."/>
        </authorList>
    </citation>
    <scope>NUCLEOTIDE SEQUENCE</scope>
</reference>
<organism evidence="8 9">
    <name type="scientific">Diatraea saccharalis</name>
    <name type="common">sugarcane borer</name>
    <dbReference type="NCBI Taxonomy" id="40085"/>
    <lineage>
        <taxon>Eukaryota</taxon>
        <taxon>Metazoa</taxon>
        <taxon>Ecdysozoa</taxon>
        <taxon>Arthropoda</taxon>
        <taxon>Hexapoda</taxon>
        <taxon>Insecta</taxon>
        <taxon>Pterygota</taxon>
        <taxon>Neoptera</taxon>
        <taxon>Endopterygota</taxon>
        <taxon>Lepidoptera</taxon>
        <taxon>Glossata</taxon>
        <taxon>Ditrysia</taxon>
        <taxon>Pyraloidea</taxon>
        <taxon>Crambidae</taxon>
        <taxon>Crambinae</taxon>
        <taxon>Diatraea</taxon>
    </lineage>
</organism>
<dbReference type="AlphaFoldDB" id="A0A9N9QUE7"/>
<name>A0A9N9QUE7_9NEOP</name>
<feature type="disulfide bond" evidence="6">
    <location>
        <begin position="150"/>
        <end position="166"/>
    </location>
</feature>
<keyword evidence="6" id="KW-1015">Disulfide bond</keyword>
<dbReference type="SUPFAM" id="SSF48652">
    <property type="entry name" value="Tetraspanin"/>
    <property type="match status" value="1"/>
</dbReference>
<dbReference type="Gene3D" id="1.10.1450.10">
    <property type="entry name" value="Tetraspanin"/>
    <property type="match status" value="1"/>
</dbReference>
<dbReference type="PANTHER" id="PTHR19282">
    <property type="entry name" value="TETRASPANIN"/>
    <property type="match status" value="1"/>
</dbReference>
<dbReference type="GO" id="GO:0005886">
    <property type="term" value="C:plasma membrane"/>
    <property type="evidence" value="ECO:0007669"/>
    <property type="project" value="TreeGrafter"/>
</dbReference>
<dbReference type="PIRSF" id="PIRSF002419">
    <property type="entry name" value="Tetraspanin"/>
    <property type="match status" value="1"/>
</dbReference>
<evidence type="ECO:0000256" key="2">
    <source>
        <dbReference type="ARBA" id="ARBA00006840"/>
    </source>
</evidence>
<dbReference type="Proteomes" id="UP001153714">
    <property type="component" value="Chromosome 11"/>
</dbReference>
<evidence type="ECO:0000256" key="7">
    <source>
        <dbReference type="RuleBase" id="RU361218"/>
    </source>
</evidence>
<feature type="transmembrane region" description="Helical" evidence="7">
    <location>
        <begin position="55"/>
        <end position="77"/>
    </location>
</feature>
<comment type="subcellular location">
    <subcellularLocation>
        <location evidence="1 7">Membrane</location>
        <topology evidence="1 7">Multi-pass membrane protein</topology>
    </subcellularLocation>
</comment>
<evidence type="ECO:0000256" key="4">
    <source>
        <dbReference type="ARBA" id="ARBA00022989"/>
    </source>
</evidence>
<evidence type="ECO:0000256" key="3">
    <source>
        <dbReference type="ARBA" id="ARBA00022692"/>
    </source>
</evidence>
<feature type="transmembrane region" description="Helical" evidence="7">
    <location>
        <begin position="84"/>
        <end position="112"/>
    </location>
</feature>
<dbReference type="CDD" id="cd03127">
    <property type="entry name" value="tetraspanin_LEL"/>
    <property type="match status" value="1"/>
</dbReference>
<evidence type="ECO:0000256" key="5">
    <source>
        <dbReference type="ARBA" id="ARBA00023136"/>
    </source>
</evidence>
<dbReference type="Pfam" id="PF00335">
    <property type="entry name" value="Tetraspanin"/>
    <property type="match status" value="1"/>
</dbReference>
<protein>
    <recommendedName>
        <fullName evidence="7">Tetraspanin</fullName>
    </recommendedName>
</protein>
<dbReference type="InterPro" id="IPR018499">
    <property type="entry name" value="Tetraspanin/Peripherin"/>
</dbReference>
<keyword evidence="9" id="KW-1185">Reference proteome</keyword>
<dbReference type="InterPro" id="IPR000301">
    <property type="entry name" value="Tetraspanin_animals"/>
</dbReference>
<gene>
    <name evidence="8" type="ORF">DIATSA_LOCUS1702</name>
</gene>
<dbReference type="InterPro" id="IPR008952">
    <property type="entry name" value="Tetraspanin_EC2_sf"/>
</dbReference>